<feature type="compositionally biased region" description="Polar residues" evidence="1">
    <location>
        <begin position="11"/>
        <end position="20"/>
    </location>
</feature>
<dbReference type="AlphaFoldDB" id="A0A8C5LRI5"/>
<keyword evidence="4" id="KW-1185">Reference proteome</keyword>
<evidence type="ECO:0000313" key="3">
    <source>
        <dbReference type="Ensembl" id="ENSLLEP00000001547.1"/>
    </source>
</evidence>
<evidence type="ECO:0000256" key="2">
    <source>
        <dbReference type="SAM" id="Phobius"/>
    </source>
</evidence>
<feature type="transmembrane region" description="Helical" evidence="2">
    <location>
        <begin position="47"/>
        <end position="64"/>
    </location>
</feature>
<keyword evidence="2" id="KW-1133">Transmembrane helix</keyword>
<organism evidence="3 4">
    <name type="scientific">Leptobrachium leishanense</name>
    <name type="common">Leishan spiny toad</name>
    <dbReference type="NCBI Taxonomy" id="445787"/>
    <lineage>
        <taxon>Eukaryota</taxon>
        <taxon>Metazoa</taxon>
        <taxon>Chordata</taxon>
        <taxon>Craniata</taxon>
        <taxon>Vertebrata</taxon>
        <taxon>Euteleostomi</taxon>
        <taxon>Amphibia</taxon>
        <taxon>Batrachia</taxon>
        <taxon>Anura</taxon>
        <taxon>Pelobatoidea</taxon>
        <taxon>Megophryidae</taxon>
        <taxon>Leptobrachium</taxon>
    </lineage>
</organism>
<dbReference type="InterPro" id="IPR038780">
    <property type="entry name" value="ALN"/>
</dbReference>
<dbReference type="PANTHER" id="PTHR37367">
    <property type="entry name" value="CHROMOSOME 4 OPEN READING FRAME 3"/>
    <property type="match status" value="1"/>
</dbReference>
<name>A0A8C5LRI5_9ANUR</name>
<proteinExistence type="predicted"/>
<reference evidence="3" key="1">
    <citation type="submission" date="2025-08" db="UniProtKB">
        <authorList>
            <consortium name="Ensembl"/>
        </authorList>
    </citation>
    <scope>IDENTIFICATION</scope>
</reference>
<reference evidence="3" key="2">
    <citation type="submission" date="2025-09" db="UniProtKB">
        <authorList>
            <consortium name="Ensembl"/>
        </authorList>
    </citation>
    <scope>IDENTIFICATION</scope>
</reference>
<dbReference type="Ensembl" id="ENSLLET00000001625.1">
    <property type="protein sequence ID" value="ENSLLEP00000001547.1"/>
    <property type="gene ID" value="ENSLLEG00000001026.1"/>
</dbReference>
<protein>
    <submittedName>
        <fullName evidence="3">Uncharacterized protein</fullName>
    </submittedName>
</protein>
<accession>A0A8C5LRI5</accession>
<dbReference type="Pfam" id="PF17696">
    <property type="entry name" value="ALN"/>
    <property type="match status" value="1"/>
</dbReference>
<feature type="region of interest" description="Disordered" evidence="1">
    <location>
        <begin position="1"/>
        <end position="25"/>
    </location>
</feature>
<dbReference type="Proteomes" id="UP000694569">
    <property type="component" value="Unplaced"/>
</dbReference>
<evidence type="ECO:0000256" key="1">
    <source>
        <dbReference type="SAM" id="MobiDB-lite"/>
    </source>
</evidence>
<keyword evidence="2" id="KW-0472">Membrane</keyword>
<keyword evidence="2" id="KW-0812">Transmembrane</keyword>
<dbReference type="GeneTree" id="ENSGT01150000287181"/>
<sequence length="65" mass="7587">METQEVRQRSPPANSPSGSQAAELAERRREARGCLEAISQHSYWFDLWVFLLFDLVLFIFVYLLP</sequence>
<evidence type="ECO:0000313" key="4">
    <source>
        <dbReference type="Proteomes" id="UP000694569"/>
    </source>
</evidence>
<dbReference type="PANTHER" id="PTHR37367:SF1">
    <property type="entry name" value="CHROMOSOME 4 OPEN READING FRAME 3"/>
    <property type="match status" value="1"/>
</dbReference>